<protein>
    <submittedName>
        <fullName evidence="1">Immune inhibitor A</fullName>
    </submittedName>
</protein>
<name>A0A8T3YQ60_9ARCH</name>
<evidence type="ECO:0000313" key="2">
    <source>
        <dbReference type="Proteomes" id="UP000732298"/>
    </source>
</evidence>
<dbReference type="SUPFAM" id="SSF55486">
    <property type="entry name" value="Metalloproteases ('zincins'), catalytic domain"/>
    <property type="match status" value="1"/>
</dbReference>
<dbReference type="AlphaFoldDB" id="A0A8T3YQ60"/>
<comment type="caution">
    <text evidence="1">The sequence shown here is derived from an EMBL/GenBank/DDBJ whole genome shotgun (WGS) entry which is preliminary data.</text>
</comment>
<dbReference type="EMBL" id="JACQPB010000026">
    <property type="protein sequence ID" value="MBI4210299.1"/>
    <property type="molecule type" value="Genomic_DNA"/>
</dbReference>
<dbReference type="Pfam" id="PF20773">
    <property type="entry name" value="InhA-like_MAM"/>
    <property type="match status" value="1"/>
</dbReference>
<organism evidence="1 2">
    <name type="scientific">Candidatus Iainarchaeum sp</name>
    <dbReference type="NCBI Taxonomy" id="3101447"/>
    <lineage>
        <taxon>Archaea</taxon>
        <taxon>Candidatus Iainarchaeota</taxon>
        <taxon>Candidatus Iainarchaeia</taxon>
        <taxon>Candidatus Iainarchaeales</taxon>
        <taxon>Candidatus Iainarchaeaceae</taxon>
        <taxon>Candidatus Iainarchaeum</taxon>
    </lineage>
</organism>
<evidence type="ECO:0000313" key="1">
    <source>
        <dbReference type="EMBL" id="MBI4210299.1"/>
    </source>
</evidence>
<sequence>MRWLFAVLLVMSASALVALAAGRSDNLQAFKVDYDGGAPERLVGSLDVGRHITAGNVDSVARGFMERNERFLKIDEDELALRQAERDSPLYRHQSGVWYAAYEQVYRGVPVEDGFVVLVYVDDKLVTVNNNFLRGISLNPVPGISAEKAAGLAVQDAGVSITPLNTTLLVTAADSGYHLAWKVQLPLDERLGGAWAYYVDAHDGRLIRKFNNIVFGDIYGRVTGMIYPEHWKNSRSLVNFTNLTVRVYQPSNNSIIYSGKAHSLVSAAGTNRSINLSGYTDVNITFMARYELENNSDYSYARVSANGSSWQTLETFTGRQLGWILRNYSLINYINRSVYTNFTTSYDASVVEDGFFVDNVSIVANSGIVFSEDFNSTSNWSLAGYSHSNDTFINFTNTNYTGHYNITGFSGNATVITSFRSPWIRVVDRAATYDANHTAEVNSTLNGSHSWNWNGSDPSYSLELSNVFYHATRVHDYFTNGTPFNVSGLNYEMLILVQDTSLSSNCNAFYAPATGTVHFTPAGGGCNATSLGSDIVYHEYTHAAVDQIYSAAMTSGQPGAMNEALADYFAATLNGNPCLADEWDSTTPCLRNLNNSVQKPTSFTQVHADSQSFSGAMWELRLRVGNTKSDDLVIRAMKVQSQTFNAFLEDLLVMDDNNTNLSDGTPNRGQLCYSFSVLHGINSSLCNNSAPVLTTGPATQNVISWPINLTFSFNYTDEHNDLIAVSWFLNSSNQTAFFNSTSYNFTNATIGSYNVSVFVSDWNSSASYEWRLDVKTVPVWNFTLQNYTIQEDSSLSFNISASDFDNDTIRYYVNDSRFNLTGATVPQGVNVTLNFTPAANFNGLVFINLTAFDGVFNTSDKIFVNVTPVNDVLYWNFSPSNQSMLEDAALFFNISASDVDNDTIRYYLNDSRFNVTPAALAQGLNVTVNFTPASNFNGTVPLNITAWDGTANISEVILVNISPQNDPPEIAQQANMSVNETDWVNFTVSASDPDNGFFNYSVNDTRFAQNTSGNFSWRTNLA</sequence>
<accession>A0A8T3YQ60</accession>
<proteinExistence type="predicted"/>
<gene>
    <name evidence="1" type="ORF">HY544_02210</name>
</gene>
<dbReference type="Proteomes" id="UP000732298">
    <property type="component" value="Unassembled WGS sequence"/>
</dbReference>
<dbReference type="Pfam" id="PF17963">
    <property type="entry name" value="Big_9"/>
    <property type="match status" value="1"/>
</dbReference>
<feature type="non-terminal residue" evidence="1">
    <location>
        <position position="1022"/>
    </location>
</feature>
<reference evidence="1" key="1">
    <citation type="submission" date="2020-07" db="EMBL/GenBank/DDBJ databases">
        <title>Huge and variable diversity of episymbiotic CPR bacteria and DPANN archaea in groundwater ecosystems.</title>
        <authorList>
            <person name="He C.Y."/>
            <person name="Keren R."/>
            <person name="Whittaker M."/>
            <person name="Farag I.F."/>
            <person name="Doudna J."/>
            <person name="Cate J.H.D."/>
            <person name="Banfield J.F."/>
        </authorList>
    </citation>
    <scope>NUCLEOTIDE SEQUENCE</scope>
    <source>
        <strain evidence="1">NC_groundwater_1296_Ag_S-0.2um_52_80</strain>
    </source>
</reference>